<evidence type="ECO:0000259" key="11">
    <source>
        <dbReference type="PROSITE" id="PS51462"/>
    </source>
</evidence>
<dbReference type="PANTHER" id="PTHR11839">
    <property type="entry name" value="UDP/ADP-SUGAR PYROPHOSPHATASE"/>
    <property type="match status" value="1"/>
</dbReference>
<evidence type="ECO:0000256" key="7">
    <source>
        <dbReference type="ARBA" id="ARBA00032162"/>
    </source>
</evidence>
<protein>
    <recommendedName>
        <fullName evidence="5">GDP-mannose pyrophosphatase</fullName>
    </recommendedName>
    <alternativeName>
        <fullName evidence="7">GDP-mannose hydrolase</fullName>
    </alternativeName>
    <alternativeName>
        <fullName evidence="8">GDPMK</fullName>
    </alternativeName>
</protein>
<dbReference type="RefSeq" id="WP_279298695.1">
    <property type="nucleotide sequence ID" value="NZ_JAOTIF010000019.1"/>
</dbReference>
<dbReference type="Pfam" id="PF00293">
    <property type="entry name" value="NUDIX"/>
    <property type="match status" value="1"/>
</dbReference>
<evidence type="ECO:0000256" key="2">
    <source>
        <dbReference type="ARBA" id="ARBA00001946"/>
    </source>
</evidence>
<proteinExistence type="inferred from homology"/>
<feature type="binding site" evidence="9">
    <location>
        <position position="84"/>
    </location>
    <ligand>
        <name>Mg(2+)</name>
        <dbReference type="ChEBI" id="CHEBI:18420"/>
        <label>1</label>
    </ligand>
</feature>
<keyword evidence="9" id="KW-0479">Metal-binding</keyword>
<evidence type="ECO:0000256" key="9">
    <source>
        <dbReference type="PIRSR" id="PIRSR604385-2"/>
    </source>
</evidence>
<gene>
    <name evidence="12" type="ORF">OCK74_19195</name>
</gene>
<comment type="subunit">
    <text evidence="4">Homodimer.</text>
</comment>
<feature type="binding site" evidence="9">
    <location>
        <position position="104"/>
    </location>
    <ligand>
        <name>Mg(2+)</name>
        <dbReference type="ChEBI" id="CHEBI:18420"/>
        <label>2</label>
    </ligand>
</feature>
<dbReference type="InterPro" id="IPR015797">
    <property type="entry name" value="NUDIX_hydrolase-like_dom_sf"/>
</dbReference>
<evidence type="ECO:0000256" key="6">
    <source>
        <dbReference type="ARBA" id="ARBA00022801"/>
    </source>
</evidence>
<feature type="binding site" evidence="9">
    <location>
        <position position="100"/>
    </location>
    <ligand>
        <name>Mg(2+)</name>
        <dbReference type="ChEBI" id="CHEBI:18420"/>
        <label>2</label>
    </ligand>
</feature>
<accession>A0A9X3B9G6</accession>
<name>A0A9X3B9G6_9BACT</name>
<organism evidence="12 13">
    <name type="scientific">Paraflavisolibacter caeni</name>
    <dbReference type="NCBI Taxonomy" id="2982496"/>
    <lineage>
        <taxon>Bacteria</taxon>
        <taxon>Pseudomonadati</taxon>
        <taxon>Bacteroidota</taxon>
        <taxon>Chitinophagia</taxon>
        <taxon>Chitinophagales</taxon>
        <taxon>Chitinophagaceae</taxon>
        <taxon>Paraflavisolibacter</taxon>
    </lineage>
</organism>
<dbReference type="PANTHER" id="PTHR11839:SF18">
    <property type="entry name" value="NUDIX HYDROLASE DOMAIN-CONTAINING PROTEIN"/>
    <property type="match status" value="1"/>
</dbReference>
<sequence length="193" mass="21841">MANIKITDTETLTNERFTLKKINFELQKEDGAWHNQSRLVFSHGNAAAALLYNKDKQTIILTEQFRLPTFLNGNPSGMLLEVPAGLLDADEDAADTIKREITEETGYEVTDVQKVYETYTSPGSLTELLYLYIAEYEEHHKTGEGGGLQHEGEHITVIEMPFHEATQQLHQGKIRDSKTIMLLQYAMLNGIIK</sequence>
<dbReference type="SUPFAM" id="SSF55811">
    <property type="entry name" value="Nudix"/>
    <property type="match status" value="1"/>
</dbReference>
<dbReference type="PROSITE" id="PS51462">
    <property type="entry name" value="NUDIX"/>
    <property type="match status" value="1"/>
</dbReference>
<dbReference type="InterPro" id="IPR004385">
    <property type="entry name" value="NDP_pyrophosphatase"/>
</dbReference>
<dbReference type="GO" id="GO:0019693">
    <property type="term" value="P:ribose phosphate metabolic process"/>
    <property type="evidence" value="ECO:0007669"/>
    <property type="project" value="TreeGrafter"/>
</dbReference>
<dbReference type="EMBL" id="JAOTIF010000019">
    <property type="protein sequence ID" value="MCU7551256.1"/>
    <property type="molecule type" value="Genomic_DNA"/>
</dbReference>
<feature type="domain" description="Nudix hydrolase" evidence="11">
    <location>
        <begin position="42"/>
        <end position="182"/>
    </location>
</feature>
<evidence type="ECO:0000313" key="13">
    <source>
        <dbReference type="Proteomes" id="UP001155483"/>
    </source>
</evidence>
<dbReference type="InterPro" id="IPR020084">
    <property type="entry name" value="NUDIX_hydrolase_CS"/>
</dbReference>
<keyword evidence="13" id="KW-1185">Reference proteome</keyword>
<feature type="short sequence motif" description="Nudix box" evidence="10">
    <location>
        <begin position="85"/>
        <end position="107"/>
    </location>
</feature>
<dbReference type="AlphaFoldDB" id="A0A9X3B9G6"/>
<evidence type="ECO:0000256" key="4">
    <source>
        <dbReference type="ARBA" id="ARBA00011738"/>
    </source>
</evidence>
<dbReference type="GO" id="GO:0016818">
    <property type="term" value="F:hydrolase activity, acting on acid anhydrides, in phosphorus-containing anhydrides"/>
    <property type="evidence" value="ECO:0007669"/>
    <property type="project" value="InterPro"/>
</dbReference>
<dbReference type="Proteomes" id="UP001155483">
    <property type="component" value="Unassembled WGS sequence"/>
</dbReference>
<evidence type="ECO:0000256" key="5">
    <source>
        <dbReference type="ARBA" id="ARBA00016377"/>
    </source>
</evidence>
<dbReference type="CDD" id="cd24157">
    <property type="entry name" value="NUDIX_GDPMK"/>
    <property type="match status" value="1"/>
</dbReference>
<evidence type="ECO:0000256" key="1">
    <source>
        <dbReference type="ARBA" id="ARBA00000847"/>
    </source>
</evidence>
<dbReference type="GO" id="GO:0006753">
    <property type="term" value="P:nucleoside phosphate metabolic process"/>
    <property type="evidence" value="ECO:0007669"/>
    <property type="project" value="TreeGrafter"/>
</dbReference>
<evidence type="ECO:0000256" key="8">
    <source>
        <dbReference type="ARBA" id="ARBA00032272"/>
    </source>
</evidence>
<keyword evidence="6" id="KW-0378">Hydrolase</keyword>
<evidence type="ECO:0000313" key="12">
    <source>
        <dbReference type="EMBL" id="MCU7551256.1"/>
    </source>
</evidence>
<comment type="similarity">
    <text evidence="3">Belongs to the Nudix hydrolase family. NudK subfamily.</text>
</comment>
<reference evidence="12" key="2">
    <citation type="submission" date="2023-04" db="EMBL/GenBank/DDBJ databases">
        <title>Paracnuella aquatica gen. nov., sp. nov., a member of the family Chitinophagaceae isolated from a hot spring.</title>
        <authorList>
            <person name="Wang C."/>
        </authorList>
    </citation>
    <scope>NUCLEOTIDE SEQUENCE</scope>
    <source>
        <strain evidence="12">LB-8</strain>
    </source>
</reference>
<reference evidence="12" key="1">
    <citation type="submission" date="2022-09" db="EMBL/GenBank/DDBJ databases">
        <authorList>
            <person name="Yuan C."/>
            <person name="Ke Z."/>
        </authorList>
    </citation>
    <scope>NUCLEOTIDE SEQUENCE</scope>
    <source>
        <strain evidence="12">LB-8</strain>
    </source>
</reference>
<comment type="catalytic activity">
    <reaction evidence="1">
        <text>GDP-alpha-D-mannose + H2O = alpha-D-mannose 1-phosphate + GMP + 2 H(+)</text>
        <dbReference type="Rhea" id="RHEA:27978"/>
        <dbReference type="ChEBI" id="CHEBI:15377"/>
        <dbReference type="ChEBI" id="CHEBI:15378"/>
        <dbReference type="ChEBI" id="CHEBI:57527"/>
        <dbReference type="ChEBI" id="CHEBI:58115"/>
        <dbReference type="ChEBI" id="CHEBI:58409"/>
    </reaction>
</comment>
<keyword evidence="9" id="KW-0460">Magnesium</keyword>
<comment type="caution">
    <text evidence="12">The sequence shown here is derived from an EMBL/GenBank/DDBJ whole genome shotgun (WGS) entry which is preliminary data.</text>
</comment>
<dbReference type="Gene3D" id="3.90.79.10">
    <property type="entry name" value="Nucleoside Triphosphate Pyrophosphohydrolase"/>
    <property type="match status" value="1"/>
</dbReference>
<comment type="cofactor">
    <cofactor evidence="2 9">
        <name>Mg(2+)</name>
        <dbReference type="ChEBI" id="CHEBI:18420"/>
    </cofactor>
</comment>
<dbReference type="GO" id="GO:0005829">
    <property type="term" value="C:cytosol"/>
    <property type="evidence" value="ECO:0007669"/>
    <property type="project" value="TreeGrafter"/>
</dbReference>
<dbReference type="InterPro" id="IPR000086">
    <property type="entry name" value="NUDIX_hydrolase_dom"/>
</dbReference>
<evidence type="ECO:0000256" key="10">
    <source>
        <dbReference type="PIRSR" id="PIRSR604385-3"/>
    </source>
</evidence>
<dbReference type="NCBIfam" id="TIGR00052">
    <property type="entry name" value="nudix-type nucleoside diphosphatase, YffH/AdpP family"/>
    <property type="match status" value="1"/>
</dbReference>
<feature type="binding site" evidence="9">
    <location>
        <position position="153"/>
    </location>
    <ligand>
        <name>Mg(2+)</name>
        <dbReference type="ChEBI" id="CHEBI:18420"/>
        <label>1</label>
    </ligand>
</feature>
<dbReference type="PROSITE" id="PS00893">
    <property type="entry name" value="NUDIX_BOX"/>
    <property type="match status" value="1"/>
</dbReference>
<dbReference type="GO" id="GO:0046872">
    <property type="term" value="F:metal ion binding"/>
    <property type="evidence" value="ECO:0007669"/>
    <property type="project" value="UniProtKB-KW"/>
</dbReference>
<evidence type="ECO:0000256" key="3">
    <source>
        <dbReference type="ARBA" id="ARBA00007275"/>
    </source>
</evidence>